<evidence type="ECO:0000313" key="3">
    <source>
        <dbReference type="Proteomes" id="UP000046392"/>
    </source>
</evidence>
<evidence type="ECO:0000256" key="2">
    <source>
        <dbReference type="SAM" id="Phobius"/>
    </source>
</evidence>
<dbReference type="PANTHER" id="PTHR36842:SF1">
    <property type="entry name" value="PROTEIN TOLB"/>
    <property type="match status" value="1"/>
</dbReference>
<dbReference type="SUPFAM" id="SSF82171">
    <property type="entry name" value="DPP6 N-terminal domain-like"/>
    <property type="match status" value="1"/>
</dbReference>
<sequence>MPYINAESVLISKNYDRIFFTLYNKTTENKDIYVAALKYSTSTKVNYNVDKLVLYENEKNVFSVWKEDINNIGEKLESIPINNNITHYPGEIHLGKVTQITFGGENARGYFSFDDKKMTYQATGPKNYGTKCDQIYQLDLTKDQKTHFPKKISTGLGVCMGSYFFNDNQTTLYAGTFASVQMNASIPGDTCPYKICKSPLVNSDPVFKSLCRRYYMWDIYPEFDIFIVNKYGKLIQQLTNTSGYDAEAVLSPDGSKIAFTSMRTGDLELFTMNIDGTDLRQITYDLGYDGGSFFSPDGTKLVFRASRPKTTEEVKVYKTLLKYNMVEPVAMELFVVNVDGTNLRQITNLGGANWVPHYLNDNKRIIFSSNFNPTNGFSSFDLYVINDDGTGLEPVTKDTYNDNAYPMMNYEGDKIVFGSSRNAPIPLTKDDVQVNFFLADWIDPKVTTKSSNSLKITFSMISYIFTLFFMYTYLYM</sequence>
<protein>
    <submittedName>
        <fullName evidence="4">Protein TolB</fullName>
    </submittedName>
</protein>
<dbReference type="Gene3D" id="2.120.10.30">
    <property type="entry name" value="TolB, C-terminal domain"/>
    <property type="match status" value="2"/>
</dbReference>
<feature type="transmembrane region" description="Helical" evidence="2">
    <location>
        <begin position="456"/>
        <end position="475"/>
    </location>
</feature>
<evidence type="ECO:0000256" key="1">
    <source>
        <dbReference type="ARBA" id="ARBA00009820"/>
    </source>
</evidence>
<dbReference type="WBParaSite" id="SPAL_0000044600.1">
    <property type="protein sequence ID" value="SPAL_0000044600.1"/>
    <property type="gene ID" value="SPAL_0000044600"/>
</dbReference>
<keyword evidence="2" id="KW-0472">Membrane</keyword>
<dbReference type="InterPro" id="IPR011042">
    <property type="entry name" value="6-blade_b-propeller_TolB-like"/>
</dbReference>
<dbReference type="PANTHER" id="PTHR36842">
    <property type="entry name" value="PROTEIN TOLB HOMOLOG"/>
    <property type="match status" value="1"/>
</dbReference>
<organism evidence="3 4">
    <name type="scientific">Strongyloides papillosus</name>
    <name type="common">Intestinal threadworm</name>
    <dbReference type="NCBI Taxonomy" id="174720"/>
    <lineage>
        <taxon>Eukaryota</taxon>
        <taxon>Metazoa</taxon>
        <taxon>Ecdysozoa</taxon>
        <taxon>Nematoda</taxon>
        <taxon>Chromadorea</taxon>
        <taxon>Rhabditida</taxon>
        <taxon>Tylenchina</taxon>
        <taxon>Panagrolaimomorpha</taxon>
        <taxon>Strongyloidoidea</taxon>
        <taxon>Strongyloididae</taxon>
        <taxon>Strongyloides</taxon>
    </lineage>
</organism>
<keyword evidence="2" id="KW-1133">Transmembrane helix</keyword>
<dbReference type="Proteomes" id="UP000046392">
    <property type="component" value="Unplaced"/>
</dbReference>
<reference evidence="4" key="1">
    <citation type="submission" date="2017-02" db="UniProtKB">
        <authorList>
            <consortium name="WormBaseParasite"/>
        </authorList>
    </citation>
    <scope>IDENTIFICATION</scope>
</reference>
<dbReference type="Pfam" id="PF07676">
    <property type="entry name" value="PD40"/>
    <property type="match status" value="2"/>
</dbReference>
<dbReference type="STRING" id="174720.A0A0N5B2Z5"/>
<dbReference type="InterPro" id="IPR011659">
    <property type="entry name" value="WD40"/>
</dbReference>
<evidence type="ECO:0000313" key="4">
    <source>
        <dbReference type="WBParaSite" id="SPAL_0000044600.1"/>
    </source>
</evidence>
<keyword evidence="2" id="KW-0812">Transmembrane</keyword>
<accession>A0A0N5B2Z5</accession>
<name>A0A0N5B2Z5_STREA</name>
<proteinExistence type="inferred from homology"/>
<keyword evidence="3" id="KW-1185">Reference proteome</keyword>
<dbReference type="AlphaFoldDB" id="A0A0N5B2Z5"/>
<comment type="similarity">
    <text evidence="1">Belongs to the TolB family.</text>
</comment>